<accession>A0ABY9EJ79</accession>
<dbReference type="Proteomes" id="UP001321520">
    <property type="component" value="Chromosome"/>
</dbReference>
<gene>
    <name evidence="2" type="ORF">M8T91_07545</name>
</gene>
<keyword evidence="3" id="KW-1185">Reference proteome</keyword>
<dbReference type="RefSeq" id="WP_301418366.1">
    <property type="nucleotide sequence ID" value="NZ_CP098023.1"/>
</dbReference>
<sequence length="80" mass="9238">MPVKKWSVQYAFAIPMTFLMLAGIQYWKGRGLAYAVEFGILWSLASVALFAVIRVYYFRKGMHCTVCNDLPQETQPRQET</sequence>
<evidence type="ECO:0000256" key="1">
    <source>
        <dbReference type="SAM" id="Phobius"/>
    </source>
</evidence>
<name>A0ABY9EJ79_9GAMM</name>
<keyword evidence="1" id="KW-0472">Membrane</keyword>
<dbReference type="EMBL" id="CP098023">
    <property type="protein sequence ID" value="WKD51261.1"/>
    <property type="molecule type" value="Genomic_DNA"/>
</dbReference>
<feature type="transmembrane region" description="Helical" evidence="1">
    <location>
        <begin position="7"/>
        <end position="27"/>
    </location>
</feature>
<reference evidence="2 3" key="1">
    <citation type="submission" date="2022-05" db="EMBL/GenBank/DDBJ databases">
        <title>Microbulbifer sp. nov., isolated from sponge.</title>
        <authorList>
            <person name="Gao L."/>
        </authorList>
    </citation>
    <scope>NUCLEOTIDE SEQUENCE [LARGE SCALE GENOMIC DNA]</scope>
    <source>
        <strain evidence="2 3">MI-G</strain>
    </source>
</reference>
<feature type="transmembrane region" description="Helical" evidence="1">
    <location>
        <begin position="33"/>
        <end position="53"/>
    </location>
</feature>
<proteinExistence type="predicted"/>
<keyword evidence="1" id="KW-0812">Transmembrane</keyword>
<organism evidence="2 3">
    <name type="scientific">Microbulbifer spongiae</name>
    <dbReference type="NCBI Taxonomy" id="2944933"/>
    <lineage>
        <taxon>Bacteria</taxon>
        <taxon>Pseudomonadati</taxon>
        <taxon>Pseudomonadota</taxon>
        <taxon>Gammaproteobacteria</taxon>
        <taxon>Cellvibrionales</taxon>
        <taxon>Microbulbiferaceae</taxon>
        <taxon>Microbulbifer</taxon>
    </lineage>
</organism>
<keyword evidence="1" id="KW-1133">Transmembrane helix</keyword>
<evidence type="ECO:0000313" key="3">
    <source>
        <dbReference type="Proteomes" id="UP001321520"/>
    </source>
</evidence>
<protein>
    <submittedName>
        <fullName evidence="2">Uncharacterized protein</fullName>
    </submittedName>
</protein>
<evidence type="ECO:0000313" key="2">
    <source>
        <dbReference type="EMBL" id="WKD51261.1"/>
    </source>
</evidence>